<proteinExistence type="predicted"/>
<dbReference type="Proteomes" id="UP000297741">
    <property type="component" value="Unassembled WGS sequence"/>
</dbReference>
<evidence type="ECO:0000313" key="3">
    <source>
        <dbReference type="Proteomes" id="UP000297741"/>
    </source>
</evidence>
<sequence>MWSLGVAAFVAFVAAIPQPLGIGAVLLEDASSAKGFLVEAVAVPTTRDITGFGGWRSFVTSETAA</sequence>
<dbReference type="EMBL" id="RPEM01000001">
    <property type="protein sequence ID" value="TGD45310.1"/>
    <property type="molecule type" value="Genomic_DNA"/>
</dbReference>
<feature type="domain" description="Allophanate hydrolase C-terminal" evidence="1">
    <location>
        <begin position="1"/>
        <end position="59"/>
    </location>
</feature>
<gene>
    <name evidence="2" type="ORF">EEB11_01785</name>
</gene>
<organism evidence="2 3">
    <name type="scientific">Pseudotabrizicola sediminis</name>
    <dbReference type="NCBI Taxonomy" id="2486418"/>
    <lineage>
        <taxon>Bacteria</taxon>
        <taxon>Pseudomonadati</taxon>
        <taxon>Pseudomonadota</taxon>
        <taxon>Alphaproteobacteria</taxon>
        <taxon>Rhodobacterales</taxon>
        <taxon>Paracoccaceae</taxon>
        <taxon>Pseudotabrizicola</taxon>
    </lineage>
</organism>
<evidence type="ECO:0000313" key="2">
    <source>
        <dbReference type="EMBL" id="TGD45310.1"/>
    </source>
</evidence>
<accession>A0ABY2KRA1</accession>
<reference evidence="2 3" key="1">
    <citation type="submission" date="2018-11" db="EMBL/GenBank/DDBJ databases">
        <title>Tabrizicola sp. isolated from sediment of alpine lake.</title>
        <authorList>
            <person name="Liu Z."/>
        </authorList>
    </citation>
    <scope>NUCLEOTIDE SEQUENCE [LARGE SCALE GENOMIC DNA]</scope>
    <source>
        <strain evidence="2 3">DRYC-M-16</strain>
    </source>
</reference>
<keyword evidence="3" id="KW-1185">Reference proteome</keyword>
<dbReference type="Pfam" id="PF21986">
    <property type="entry name" value="AH_C"/>
    <property type="match status" value="1"/>
</dbReference>
<evidence type="ECO:0000259" key="1">
    <source>
        <dbReference type="Pfam" id="PF21986"/>
    </source>
</evidence>
<dbReference type="InterPro" id="IPR053844">
    <property type="entry name" value="AH_C"/>
</dbReference>
<dbReference type="Gene3D" id="3.10.490.10">
    <property type="entry name" value="Gamma-glutamyl cyclotransferase-like"/>
    <property type="match status" value="1"/>
</dbReference>
<comment type="caution">
    <text evidence="2">The sequence shown here is derived from an EMBL/GenBank/DDBJ whole genome shotgun (WGS) entry which is preliminary data.</text>
</comment>
<name>A0ABY2KRA1_9RHOB</name>
<protein>
    <recommendedName>
        <fullName evidence="1">Allophanate hydrolase C-terminal domain-containing protein</fullName>
    </recommendedName>
</protein>